<evidence type="ECO:0000313" key="3">
    <source>
        <dbReference type="EMBL" id="CAL1150706.1"/>
    </source>
</evidence>
<gene>
    <name evidence="2" type="ORF">C1SCF055_LOCUS23721</name>
</gene>
<protein>
    <submittedName>
        <fullName evidence="2">Uncharacterized protein</fullName>
    </submittedName>
</protein>
<name>A0A9P1CW06_9DINO</name>
<reference evidence="3" key="2">
    <citation type="submission" date="2024-04" db="EMBL/GenBank/DDBJ databases">
        <authorList>
            <person name="Chen Y."/>
            <person name="Shah S."/>
            <person name="Dougan E. K."/>
            <person name="Thang M."/>
            <person name="Chan C."/>
        </authorList>
    </citation>
    <scope>NUCLEOTIDE SEQUENCE [LARGE SCALE GENOMIC DNA]</scope>
</reference>
<feature type="compositionally biased region" description="Basic and acidic residues" evidence="1">
    <location>
        <begin position="232"/>
        <end position="243"/>
    </location>
</feature>
<organism evidence="2">
    <name type="scientific">Cladocopium goreaui</name>
    <dbReference type="NCBI Taxonomy" id="2562237"/>
    <lineage>
        <taxon>Eukaryota</taxon>
        <taxon>Sar</taxon>
        <taxon>Alveolata</taxon>
        <taxon>Dinophyceae</taxon>
        <taxon>Suessiales</taxon>
        <taxon>Symbiodiniaceae</taxon>
        <taxon>Cladocopium</taxon>
    </lineage>
</organism>
<feature type="region of interest" description="Disordered" evidence="1">
    <location>
        <begin position="130"/>
        <end position="149"/>
    </location>
</feature>
<dbReference type="AlphaFoldDB" id="A0A9P1CW06"/>
<evidence type="ECO:0000313" key="4">
    <source>
        <dbReference type="Proteomes" id="UP001152797"/>
    </source>
</evidence>
<evidence type="ECO:0000313" key="2">
    <source>
        <dbReference type="EMBL" id="CAI3997331.1"/>
    </source>
</evidence>
<feature type="region of interest" description="Disordered" evidence="1">
    <location>
        <begin position="205"/>
        <end position="246"/>
    </location>
</feature>
<dbReference type="EMBL" id="CAMXCT010002324">
    <property type="protein sequence ID" value="CAI3997331.1"/>
    <property type="molecule type" value="Genomic_DNA"/>
</dbReference>
<sequence length="341" mass="37481">MTKSYDNQPEFHKAILIQESKGFWLCAYLLLCGMTSLSTQIVIDDDELMEYEINPRRMMASKNENQNNKRHHFLIHENTRPTPTTLVIGSRQPSVVQPVGVEDSLNAPDSPSSEVAKGLKRLKSGVLEGGDKVMDPAMNEIPATEDGDMVNMDPSMDEIPAPQDGDTVYMDPSMDEIPATQEDLFGKEPDEKTTVMVPEYASMPVKPMVTSSDGPQPPPEDGPTELSASEGGNEKDRKKELHRASSRAWHAKWISKGVPREAVPPATALVATAPAADSPELAIPSPSVSSSLARARDKFISEWIELSDMPKSQERFKAACKAWMESTTRADFLSARAGVQR</sequence>
<comment type="caution">
    <text evidence="2">The sequence shown here is derived from an EMBL/GenBank/DDBJ whole genome shotgun (WGS) entry which is preliminary data.</text>
</comment>
<evidence type="ECO:0000256" key="1">
    <source>
        <dbReference type="SAM" id="MobiDB-lite"/>
    </source>
</evidence>
<dbReference type="EMBL" id="CAMXCT030002324">
    <property type="protein sequence ID" value="CAL4784643.1"/>
    <property type="molecule type" value="Genomic_DNA"/>
</dbReference>
<dbReference type="Proteomes" id="UP001152797">
    <property type="component" value="Unassembled WGS sequence"/>
</dbReference>
<proteinExistence type="predicted"/>
<dbReference type="EMBL" id="CAMXCT020002324">
    <property type="protein sequence ID" value="CAL1150706.1"/>
    <property type="molecule type" value="Genomic_DNA"/>
</dbReference>
<reference evidence="2" key="1">
    <citation type="submission" date="2022-10" db="EMBL/GenBank/DDBJ databases">
        <authorList>
            <person name="Chen Y."/>
            <person name="Dougan E. K."/>
            <person name="Chan C."/>
            <person name="Rhodes N."/>
            <person name="Thang M."/>
        </authorList>
    </citation>
    <scope>NUCLEOTIDE SEQUENCE</scope>
</reference>
<keyword evidence="4" id="KW-1185">Reference proteome</keyword>
<accession>A0A9P1CW06</accession>